<name>A0A3D8ICV7_9HELI</name>
<dbReference type="Pfam" id="PF05545">
    <property type="entry name" value="FixQ"/>
    <property type="match status" value="1"/>
</dbReference>
<gene>
    <name evidence="2" type="ORF">CQA43_05950</name>
</gene>
<keyword evidence="1" id="KW-0812">Transmembrane</keyword>
<dbReference type="Proteomes" id="UP000256650">
    <property type="component" value="Unassembled WGS sequence"/>
</dbReference>
<keyword evidence="1" id="KW-1133">Transmembrane helix</keyword>
<reference evidence="2 3" key="1">
    <citation type="submission" date="2018-04" db="EMBL/GenBank/DDBJ databases">
        <title>Novel Campyloabacter and Helicobacter Species and Strains.</title>
        <authorList>
            <person name="Mannion A.J."/>
            <person name="Shen Z."/>
            <person name="Fox J.G."/>
        </authorList>
    </citation>
    <scope>NUCLEOTIDE SEQUENCE [LARGE SCALE GENOMIC DNA]</scope>
    <source>
        <strain evidence="2 3">MIT 99-5101</strain>
    </source>
</reference>
<dbReference type="InterPro" id="IPR014107">
    <property type="entry name" value="Cyt_c_oxidase_cbb3_CcoQ"/>
</dbReference>
<dbReference type="GeneID" id="82535832"/>
<feature type="transmembrane region" description="Helical" evidence="1">
    <location>
        <begin position="12"/>
        <end position="33"/>
    </location>
</feature>
<evidence type="ECO:0000313" key="2">
    <source>
        <dbReference type="EMBL" id="RDU62776.1"/>
    </source>
</evidence>
<dbReference type="NCBIfam" id="TIGR02736">
    <property type="entry name" value="cbb3_Q_epsi"/>
    <property type="match status" value="1"/>
</dbReference>
<organism evidence="2 3">
    <name type="scientific">Helicobacter ganmani</name>
    <dbReference type="NCBI Taxonomy" id="60246"/>
    <lineage>
        <taxon>Bacteria</taxon>
        <taxon>Pseudomonadati</taxon>
        <taxon>Campylobacterota</taxon>
        <taxon>Epsilonproteobacteria</taxon>
        <taxon>Campylobacterales</taxon>
        <taxon>Helicobacteraceae</taxon>
        <taxon>Helicobacter</taxon>
    </lineage>
</organism>
<sequence length="72" mass="8719">MEYETIRIIQGYAYWFITILLVFLLYGYVFHLYKSQRSGKIDYEKYARLALDDDLNDALVEKRNNKDEKKES</sequence>
<comment type="caution">
    <text evidence="2">The sequence shown here is derived from an EMBL/GenBank/DDBJ whole genome shotgun (WGS) entry which is preliminary data.</text>
</comment>
<evidence type="ECO:0000313" key="3">
    <source>
        <dbReference type="Proteomes" id="UP000256650"/>
    </source>
</evidence>
<proteinExistence type="predicted"/>
<accession>A0A3D8ICV7</accession>
<evidence type="ECO:0000256" key="1">
    <source>
        <dbReference type="SAM" id="Phobius"/>
    </source>
</evidence>
<keyword evidence="3" id="KW-1185">Reference proteome</keyword>
<dbReference type="RefSeq" id="WP_115551702.1">
    <property type="nucleotide sequence ID" value="NZ_CAONBV010000038.1"/>
</dbReference>
<keyword evidence="1" id="KW-0472">Membrane</keyword>
<protein>
    <submittedName>
        <fullName evidence="2">Cytochrome c oxidase, cbb3-type, CcoQ subunit</fullName>
    </submittedName>
</protein>
<dbReference type="InterPro" id="IPR008621">
    <property type="entry name" value="Cbb3-typ_cyt_oxidase_comp"/>
</dbReference>
<dbReference type="EMBL" id="NXLS01000005">
    <property type="protein sequence ID" value="RDU62776.1"/>
    <property type="molecule type" value="Genomic_DNA"/>
</dbReference>
<dbReference type="AlphaFoldDB" id="A0A3D8ICV7"/>
<dbReference type="OrthoDB" id="5334837at2"/>